<evidence type="ECO:0000313" key="5">
    <source>
        <dbReference type="Proteomes" id="UP000318946"/>
    </source>
</evidence>
<evidence type="ECO:0000256" key="1">
    <source>
        <dbReference type="ARBA" id="ARBA00006889"/>
    </source>
</evidence>
<dbReference type="OrthoDB" id="329806at2"/>
<comment type="similarity">
    <text evidence="1 2">Belongs to the calycin superfamily. Lipocalin family.</text>
</comment>
<proteinExistence type="inferred from homology"/>
<evidence type="ECO:0000256" key="2">
    <source>
        <dbReference type="PIRNR" id="PIRNR036893"/>
    </source>
</evidence>
<protein>
    <recommendedName>
        <fullName evidence="3">Lipocalin/cytosolic fatty-acid binding domain-containing protein</fullName>
    </recommendedName>
</protein>
<keyword evidence="5" id="KW-1185">Reference proteome</keyword>
<dbReference type="GO" id="GO:0006950">
    <property type="term" value="P:response to stress"/>
    <property type="evidence" value="ECO:0007669"/>
    <property type="project" value="UniProtKB-ARBA"/>
</dbReference>
<dbReference type="InterPro" id="IPR022272">
    <property type="entry name" value="Lipocalin_CS"/>
</dbReference>
<dbReference type="PROSITE" id="PS00213">
    <property type="entry name" value="LIPOCALIN"/>
    <property type="match status" value="1"/>
</dbReference>
<gene>
    <name evidence="4" type="ORF">A5CBH24_09870</name>
</gene>
<dbReference type="PANTHER" id="PTHR10612">
    <property type="entry name" value="APOLIPOPROTEIN D"/>
    <property type="match status" value="1"/>
</dbReference>
<dbReference type="InterPro" id="IPR000566">
    <property type="entry name" value="Lipocln_cytosolic_FA-bd_dom"/>
</dbReference>
<feature type="domain" description="Lipocalin/cytosolic fatty-acid binding" evidence="3">
    <location>
        <begin position="31"/>
        <end position="165"/>
    </location>
</feature>
<dbReference type="InterPro" id="IPR047202">
    <property type="entry name" value="Lipocalin_Blc-like_dom"/>
</dbReference>
<dbReference type="PRINTS" id="PR01171">
    <property type="entry name" value="BCTLIPOCALIN"/>
</dbReference>
<reference evidence="5" key="1">
    <citation type="submission" date="2019-06" db="EMBL/GenBank/DDBJ databases">
        <title>Alistipes onderdonkii subsp. vulgaris subsp. nov., Alistipes dispar sp. nov. and Alistipes communis sp. nov., isolated from human faeces, and creation of Alistipes onderdonkii subsp. onderdonkii subsp. nov.</title>
        <authorList>
            <person name="Sakamoto M."/>
            <person name="Ikeyama N."/>
            <person name="Ogata Y."/>
            <person name="Suda W."/>
            <person name="Iino T."/>
            <person name="Hattori M."/>
            <person name="Ohkuma M."/>
        </authorList>
    </citation>
    <scope>NUCLEOTIDE SEQUENCE [LARGE SCALE GENOMIC DNA]</scope>
    <source>
        <strain evidence="5">5CBH24</strain>
    </source>
</reference>
<accession>A0A4Y1WT03</accession>
<dbReference type="Pfam" id="PF08212">
    <property type="entry name" value="Lipocalin_2"/>
    <property type="match status" value="1"/>
</dbReference>
<dbReference type="AlphaFoldDB" id="A0A4Y1WT03"/>
<dbReference type="GeneID" id="78341704"/>
<dbReference type="RefSeq" id="WP_141412380.1">
    <property type="nucleotide sequence ID" value="NZ_AP019735.1"/>
</dbReference>
<dbReference type="KEGG" id="acou:A5CBH24_09870"/>
<dbReference type="EMBL" id="AP019735">
    <property type="protein sequence ID" value="BBL03674.1"/>
    <property type="molecule type" value="Genomic_DNA"/>
</dbReference>
<sequence length="171" mass="20804">MITLYVLAFIIASLLYRRRHRHIDMRTVRRLELERYMGRWYEIARYDRPFERRLRNIEARYTLRADGNVEMERAGIDIRTGHRHTSCRHARRTQRSGRLRVKNFIFLHTDYCILELDDQYQWALVGSTAPLHLQILSRQPRIRRDTLRHIVGLAERRGYPLDRLRLLRAPQ</sequence>
<dbReference type="CDD" id="cd19438">
    <property type="entry name" value="lipocalin_Blc-like"/>
    <property type="match status" value="1"/>
</dbReference>
<name>A0A4Y1WT03_9BACT</name>
<dbReference type="InterPro" id="IPR022271">
    <property type="entry name" value="Lipocalin_ApoD"/>
</dbReference>
<dbReference type="PANTHER" id="PTHR10612:SF34">
    <property type="entry name" value="APOLIPOPROTEIN D"/>
    <property type="match status" value="1"/>
</dbReference>
<dbReference type="InterPro" id="IPR012674">
    <property type="entry name" value="Calycin"/>
</dbReference>
<dbReference type="Proteomes" id="UP000318946">
    <property type="component" value="Chromosome"/>
</dbReference>
<dbReference type="Gene3D" id="2.40.128.20">
    <property type="match status" value="1"/>
</dbReference>
<dbReference type="InterPro" id="IPR002446">
    <property type="entry name" value="Lipocalin_bac"/>
</dbReference>
<dbReference type="SUPFAM" id="SSF50814">
    <property type="entry name" value="Lipocalins"/>
    <property type="match status" value="1"/>
</dbReference>
<evidence type="ECO:0000313" key="4">
    <source>
        <dbReference type="EMBL" id="BBL03674.1"/>
    </source>
</evidence>
<evidence type="ECO:0000259" key="3">
    <source>
        <dbReference type="Pfam" id="PF08212"/>
    </source>
</evidence>
<organism evidence="4 5">
    <name type="scientific">Alistipes communis</name>
    <dbReference type="NCBI Taxonomy" id="2585118"/>
    <lineage>
        <taxon>Bacteria</taxon>
        <taxon>Pseudomonadati</taxon>
        <taxon>Bacteroidota</taxon>
        <taxon>Bacteroidia</taxon>
        <taxon>Bacteroidales</taxon>
        <taxon>Rikenellaceae</taxon>
        <taxon>Alistipes</taxon>
    </lineage>
</organism>
<dbReference type="PIRSF" id="PIRSF036893">
    <property type="entry name" value="Lipocalin_ApoD"/>
    <property type="match status" value="1"/>
</dbReference>